<feature type="compositionally biased region" description="Polar residues" evidence="1">
    <location>
        <begin position="225"/>
        <end position="240"/>
    </location>
</feature>
<evidence type="ECO:0000313" key="4">
    <source>
        <dbReference type="Proteomes" id="UP000789595"/>
    </source>
</evidence>
<accession>A0A7S3ZXH4</accession>
<dbReference type="Proteomes" id="UP000789595">
    <property type="component" value="Unassembled WGS sequence"/>
</dbReference>
<gene>
    <name evidence="2" type="ORF">PCAL00307_LOCUS12594</name>
    <name evidence="3" type="ORF">PECAL_1P07660</name>
</gene>
<dbReference type="EMBL" id="HBIW01014630">
    <property type="protein sequence ID" value="CAE0697158.1"/>
    <property type="molecule type" value="Transcribed_RNA"/>
</dbReference>
<dbReference type="AlphaFoldDB" id="A0A7S3ZXH4"/>
<organism evidence="2">
    <name type="scientific">Pelagomonas calceolata</name>
    <dbReference type="NCBI Taxonomy" id="35677"/>
    <lineage>
        <taxon>Eukaryota</taxon>
        <taxon>Sar</taxon>
        <taxon>Stramenopiles</taxon>
        <taxon>Ochrophyta</taxon>
        <taxon>Pelagophyceae</taxon>
        <taxon>Pelagomonadales</taxon>
        <taxon>Pelagomonadaceae</taxon>
        <taxon>Pelagomonas</taxon>
    </lineage>
</organism>
<dbReference type="EMBL" id="CAKKNE010000001">
    <property type="protein sequence ID" value="CAH0364406.1"/>
    <property type="molecule type" value="Genomic_DNA"/>
</dbReference>
<name>A0A7S3ZXH4_9STRA</name>
<sequence>MHKALKLKRVADALAAAGGGWLPLTLKAWRKYVRRKRGKENKPPALPPPPPVAEPPVLDTCAKLQPPSPPLCQTYAAPPVPPPRRRPLRGALREEAVQLAALLERRRAASATYLLEQHQSKATRRRLTARPKPIQSKRFGWLKMQGARSPADKTAQQALKIFPALRCLEVASGARAASVIRRRGGGAYVSPTRTPSPRPRLRSTRRRRGEDTTSKASTWRDDHLTQASPRTSSTASRQQY</sequence>
<proteinExistence type="predicted"/>
<evidence type="ECO:0000256" key="1">
    <source>
        <dbReference type="SAM" id="MobiDB-lite"/>
    </source>
</evidence>
<evidence type="ECO:0000313" key="3">
    <source>
        <dbReference type="EMBL" id="CAH0364406.1"/>
    </source>
</evidence>
<feature type="region of interest" description="Disordered" evidence="1">
    <location>
        <begin position="35"/>
        <end position="57"/>
    </location>
</feature>
<feature type="region of interest" description="Disordered" evidence="1">
    <location>
        <begin position="185"/>
        <end position="240"/>
    </location>
</feature>
<reference evidence="3" key="2">
    <citation type="submission" date="2021-11" db="EMBL/GenBank/DDBJ databases">
        <authorList>
            <consortium name="Genoscope - CEA"/>
            <person name="William W."/>
        </authorList>
    </citation>
    <scope>NUCLEOTIDE SEQUENCE</scope>
</reference>
<feature type="compositionally biased region" description="Basic and acidic residues" evidence="1">
    <location>
        <begin position="208"/>
        <end position="224"/>
    </location>
</feature>
<evidence type="ECO:0000313" key="2">
    <source>
        <dbReference type="EMBL" id="CAE0697158.1"/>
    </source>
</evidence>
<keyword evidence="4" id="KW-1185">Reference proteome</keyword>
<protein>
    <submittedName>
        <fullName evidence="2">Uncharacterized protein</fullName>
    </submittedName>
</protein>
<reference evidence="2" key="1">
    <citation type="submission" date="2021-01" db="EMBL/GenBank/DDBJ databases">
        <authorList>
            <person name="Corre E."/>
            <person name="Pelletier E."/>
            <person name="Niang G."/>
            <person name="Scheremetjew M."/>
            <person name="Finn R."/>
            <person name="Kale V."/>
            <person name="Holt S."/>
            <person name="Cochrane G."/>
            <person name="Meng A."/>
            <person name="Brown T."/>
            <person name="Cohen L."/>
        </authorList>
    </citation>
    <scope>NUCLEOTIDE SEQUENCE</scope>
    <source>
        <strain evidence="2">CCMP1756</strain>
    </source>
</reference>
<feature type="compositionally biased region" description="Pro residues" evidence="1">
    <location>
        <begin position="44"/>
        <end position="54"/>
    </location>
</feature>